<protein>
    <submittedName>
        <fullName evidence="1">DNA-binding protein</fullName>
    </submittedName>
</protein>
<dbReference type="GO" id="GO:0003677">
    <property type="term" value="F:DNA binding"/>
    <property type="evidence" value="ECO:0007669"/>
    <property type="project" value="UniProtKB-KW"/>
</dbReference>
<name>A0A3L7ZI56_PARDI</name>
<accession>A0A3L7ZI56</accession>
<comment type="caution">
    <text evidence="1">The sequence shown here is derived from an EMBL/GenBank/DDBJ whole genome shotgun (WGS) entry which is preliminary data.</text>
</comment>
<keyword evidence="1" id="KW-0238">DNA-binding</keyword>
<reference evidence="1 2" key="1">
    <citation type="submission" date="2018-09" db="EMBL/GenBank/DDBJ databases">
        <title>Murine metabolic-syndrome-specific gut microbial biobank.</title>
        <authorList>
            <person name="Liu C."/>
        </authorList>
    </citation>
    <scope>NUCLEOTIDE SEQUENCE [LARGE SCALE GENOMIC DNA]</scope>
    <source>
        <strain evidence="1 2">8-P5</strain>
    </source>
</reference>
<feature type="non-terminal residue" evidence="1">
    <location>
        <position position="28"/>
    </location>
</feature>
<organism evidence="1 2">
    <name type="scientific">Parabacteroides distasonis</name>
    <dbReference type="NCBI Taxonomy" id="823"/>
    <lineage>
        <taxon>Bacteria</taxon>
        <taxon>Pseudomonadati</taxon>
        <taxon>Bacteroidota</taxon>
        <taxon>Bacteroidia</taxon>
        <taxon>Bacteroidales</taxon>
        <taxon>Tannerellaceae</taxon>
        <taxon>Parabacteroides</taxon>
    </lineage>
</organism>
<proteinExistence type="predicted"/>
<evidence type="ECO:0000313" key="2">
    <source>
        <dbReference type="Proteomes" id="UP000278164"/>
    </source>
</evidence>
<dbReference type="AlphaFoldDB" id="A0A3L7ZI56"/>
<dbReference type="Proteomes" id="UP000278164">
    <property type="component" value="Unassembled WGS sequence"/>
</dbReference>
<gene>
    <name evidence="1" type="ORF">D7V78_20390</name>
</gene>
<sequence length="28" mass="3362">MYSFVAKETVTIKSMYMEIVSIERKTFE</sequence>
<dbReference type="EMBL" id="RAYI01000202">
    <property type="protein sequence ID" value="RLT71605.1"/>
    <property type="molecule type" value="Genomic_DNA"/>
</dbReference>
<evidence type="ECO:0000313" key="1">
    <source>
        <dbReference type="EMBL" id="RLT71605.1"/>
    </source>
</evidence>